<dbReference type="PROSITE" id="PS51257">
    <property type="entry name" value="PROKAR_LIPOPROTEIN"/>
    <property type="match status" value="1"/>
</dbReference>
<feature type="signal peptide" evidence="1">
    <location>
        <begin position="1"/>
        <end position="22"/>
    </location>
</feature>
<gene>
    <name evidence="2" type="ORF">SGADD03_00201</name>
</gene>
<organism evidence="2 3">
    <name type="scientific">Streptococcus gallolyticus</name>
    <dbReference type="NCBI Taxonomy" id="315405"/>
    <lineage>
        <taxon>Bacteria</taxon>
        <taxon>Bacillati</taxon>
        <taxon>Bacillota</taxon>
        <taxon>Bacilli</taxon>
        <taxon>Lactobacillales</taxon>
        <taxon>Streptococcaceae</taxon>
        <taxon>Streptococcus</taxon>
    </lineage>
</organism>
<dbReference type="EMBL" id="LQXV01000070">
    <property type="protein sequence ID" value="KXU10382.1"/>
    <property type="molecule type" value="Genomic_DNA"/>
</dbReference>
<dbReference type="PANTHER" id="PTHR43649">
    <property type="entry name" value="ARABINOSE-BINDING PROTEIN-RELATED"/>
    <property type="match status" value="1"/>
</dbReference>
<evidence type="ECO:0008006" key="4">
    <source>
        <dbReference type="Google" id="ProtNLM"/>
    </source>
</evidence>
<dbReference type="PANTHER" id="PTHR43649:SF12">
    <property type="entry name" value="DIACETYLCHITOBIOSE BINDING PROTEIN DASA"/>
    <property type="match status" value="1"/>
</dbReference>
<dbReference type="Gene3D" id="3.40.190.10">
    <property type="entry name" value="Periplasmic binding protein-like II"/>
    <property type="match status" value="2"/>
</dbReference>
<dbReference type="SUPFAM" id="SSF53850">
    <property type="entry name" value="Periplasmic binding protein-like II"/>
    <property type="match status" value="1"/>
</dbReference>
<name>A0A139R6L2_9STRE</name>
<evidence type="ECO:0000256" key="1">
    <source>
        <dbReference type="SAM" id="SignalP"/>
    </source>
</evidence>
<evidence type="ECO:0000313" key="2">
    <source>
        <dbReference type="EMBL" id="KXU10382.1"/>
    </source>
</evidence>
<dbReference type="InterPro" id="IPR006059">
    <property type="entry name" value="SBP"/>
</dbReference>
<dbReference type="Pfam" id="PF01547">
    <property type="entry name" value="SBP_bac_1"/>
    <property type="match status" value="1"/>
</dbReference>
<comment type="caution">
    <text evidence="2">The sequence shown here is derived from an EMBL/GenBank/DDBJ whole genome shotgun (WGS) entry which is preliminary data.</text>
</comment>
<dbReference type="AlphaFoldDB" id="A0A139R6L2"/>
<dbReference type="InterPro" id="IPR050490">
    <property type="entry name" value="Bact_solute-bd_prot1"/>
</dbReference>
<dbReference type="Proteomes" id="UP000071927">
    <property type="component" value="Unassembled WGS sequence"/>
</dbReference>
<sequence length="582" mass="64331">MKKSWKKLVTLGIIATSSLALLSACSSKKTASVDRSETITVDVYDDVANYMGIQKGWFAQLVKDKFNIELNIIAPNVAGNGDTLYQTRTAAGDLGDIIITGSGEHYNELVQAGLLYDSTELYKKMDNVKEYDAAVQHLNSDGTIYGFPTEVSSTSPTEPSEAQDPTFGTYLRWDLYGKVGYPQVNTLEDLLPVLAAMQEANPTSDSGKKVYAFSLFGDWDGNMMGAAKQLAALYGYDELGFVLAKADGSDYQSIIDSDSQYVRALKFYFEANQLGLVDPESTTQNYDTLYSKFQDGQVLFSWWPWLGQAAYNTTDNLNAGKGFMSVPIKDQKIFSYGAYAYGGKQFIGIGSNAKDPERIAEFIDWLYSPEGERANSSSSQGSAGIEGLTWDINDDGLPELTDFGKSALLSSDGAEVPEEYGSGSYSDGLSTLNVDTIIPIDIDPDTNSPYYFTLWDTYQQEYNTNPVITDWSSHMDNAETTIDYLEKNDQLLVAPGASYLAPEDDSEIETLRNQVKSTVVEYSWKMVFAKDEAEFNSLLKEMQDTAKGLNYDKVLAIDMQNAKDQQKAREEVVKEAKADDNN</sequence>
<accession>A0A139R6L2</accession>
<evidence type="ECO:0000313" key="3">
    <source>
        <dbReference type="Proteomes" id="UP000071927"/>
    </source>
</evidence>
<feature type="chain" id="PRO_5038661291" description="ABC transporter substrate-binding protein" evidence="1">
    <location>
        <begin position="23"/>
        <end position="582"/>
    </location>
</feature>
<proteinExistence type="predicted"/>
<dbReference type="PATRIC" id="fig|315405.12.peg.262"/>
<dbReference type="RefSeq" id="WP_061459727.1">
    <property type="nucleotide sequence ID" value="NZ_KQ970569.1"/>
</dbReference>
<protein>
    <recommendedName>
        <fullName evidence="4">ABC transporter substrate-binding protein</fullName>
    </recommendedName>
</protein>
<reference evidence="2 3" key="1">
    <citation type="submission" date="2016-01" db="EMBL/GenBank/DDBJ databases">
        <title>Highly variable Streptococcus oralis are common among viridans streptococci isolated from primates.</title>
        <authorList>
            <person name="Denapaite D."/>
            <person name="Rieger M."/>
            <person name="Koendgen S."/>
            <person name="Brueckner R."/>
            <person name="Ochigava I."/>
            <person name="Kappeler P."/>
            <person name="Maetz-Rensing K."/>
            <person name="Leendertz F."/>
            <person name="Hakenbeck R."/>
        </authorList>
    </citation>
    <scope>NUCLEOTIDE SEQUENCE [LARGE SCALE GENOMIC DNA]</scope>
    <source>
        <strain evidence="2 3">DD03</strain>
    </source>
</reference>
<keyword evidence="1" id="KW-0732">Signal</keyword>